<evidence type="ECO:0000313" key="2">
    <source>
        <dbReference type="EMBL" id="CAF0872126.1"/>
    </source>
</evidence>
<proteinExistence type="predicted"/>
<dbReference type="AlphaFoldDB" id="A0A813XLR9"/>
<name>A0A813XLR9_ADIRI</name>
<evidence type="ECO:0000313" key="3">
    <source>
        <dbReference type="Proteomes" id="UP000663828"/>
    </source>
</evidence>
<gene>
    <name evidence="2" type="ORF">XAT740_LOCUS6548</name>
</gene>
<dbReference type="EMBL" id="CAJNOR010000298">
    <property type="protein sequence ID" value="CAF0872126.1"/>
    <property type="molecule type" value="Genomic_DNA"/>
</dbReference>
<organism evidence="2 3">
    <name type="scientific">Adineta ricciae</name>
    <name type="common">Rotifer</name>
    <dbReference type="NCBI Taxonomy" id="249248"/>
    <lineage>
        <taxon>Eukaryota</taxon>
        <taxon>Metazoa</taxon>
        <taxon>Spiralia</taxon>
        <taxon>Gnathifera</taxon>
        <taxon>Rotifera</taxon>
        <taxon>Eurotatoria</taxon>
        <taxon>Bdelloidea</taxon>
        <taxon>Adinetida</taxon>
        <taxon>Adinetidae</taxon>
        <taxon>Adineta</taxon>
    </lineage>
</organism>
<protein>
    <submittedName>
        <fullName evidence="2">Uncharacterized protein</fullName>
    </submittedName>
</protein>
<keyword evidence="1" id="KW-0175">Coiled coil</keyword>
<feature type="coiled-coil region" evidence="1">
    <location>
        <begin position="115"/>
        <end position="142"/>
    </location>
</feature>
<reference evidence="2" key="1">
    <citation type="submission" date="2021-02" db="EMBL/GenBank/DDBJ databases">
        <authorList>
            <person name="Nowell W R."/>
        </authorList>
    </citation>
    <scope>NUCLEOTIDE SEQUENCE</scope>
</reference>
<keyword evidence="3" id="KW-1185">Reference proteome</keyword>
<comment type="caution">
    <text evidence="2">The sequence shown here is derived from an EMBL/GenBank/DDBJ whole genome shotgun (WGS) entry which is preliminary data.</text>
</comment>
<accession>A0A813XLR9</accession>
<dbReference type="Proteomes" id="UP000663828">
    <property type="component" value="Unassembled WGS sequence"/>
</dbReference>
<sequence length="168" mass="19508">MSLIRAFNKLSLILPTPTDAYILNEVSMHSYINKYVDDPIFTSSDMIDKTMLDSQCEKEKSRKINRICHCASQRSTKIIKHGLSYINKPFVISSTVRTGHCSKLPKSNELVRKSKNKQRLLRQQLQEQVQALESKQDYLLLQVQDLNSYKYQLEVKCQENNSICRSSF</sequence>
<evidence type="ECO:0000256" key="1">
    <source>
        <dbReference type="SAM" id="Coils"/>
    </source>
</evidence>